<dbReference type="RefSeq" id="WP_246972758.1">
    <property type="nucleotide sequence ID" value="NZ_CP095397.1"/>
</dbReference>
<dbReference type="Pfam" id="PF03686">
    <property type="entry name" value="UPF0146"/>
    <property type="match status" value="1"/>
</dbReference>
<dbReference type="InterPro" id="IPR029063">
    <property type="entry name" value="SAM-dependent_MTases_sf"/>
</dbReference>
<dbReference type="Proteomes" id="UP001595821">
    <property type="component" value="Unassembled WGS sequence"/>
</dbReference>
<dbReference type="InterPro" id="IPR005353">
    <property type="entry name" value="UPF0146"/>
</dbReference>
<dbReference type="GeneID" id="71853183"/>
<dbReference type="HAMAP" id="MF_00341">
    <property type="entry name" value="UPF0146"/>
    <property type="match status" value="1"/>
</dbReference>
<evidence type="ECO:0000256" key="1">
    <source>
        <dbReference type="ARBA" id="ARBA00006969"/>
    </source>
</evidence>
<evidence type="ECO:0000313" key="3">
    <source>
        <dbReference type="EMBL" id="MFC4248501.1"/>
    </source>
</evidence>
<evidence type="ECO:0000313" key="4">
    <source>
        <dbReference type="Proteomes" id="UP001595821"/>
    </source>
</evidence>
<name>A0ABD5P2R9_9EURY</name>
<dbReference type="EMBL" id="JBHSDJ010000124">
    <property type="protein sequence ID" value="MFC4248501.1"/>
    <property type="molecule type" value="Genomic_DNA"/>
</dbReference>
<organism evidence="3 4">
    <name type="scientific">Natribaculum luteum</name>
    <dbReference type="NCBI Taxonomy" id="1586232"/>
    <lineage>
        <taxon>Archaea</taxon>
        <taxon>Methanobacteriati</taxon>
        <taxon>Methanobacteriota</taxon>
        <taxon>Stenosarchaea group</taxon>
        <taxon>Halobacteria</taxon>
        <taxon>Halobacteriales</taxon>
        <taxon>Natrialbaceae</taxon>
        <taxon>Natribaculum</taxon>
    </lineage>
</organism>
<comment type="similarity">
    <text evidence="1 2">Belongs to the UPF0146 family.</text>
</comment>
<dbReference type="PIRSF" id="PIRSF016725">
    <property type="entry name" value="UCP016725"/>
    <property type="match status" value="1"/>
</dbReference>
<dbReference type="Gene3D" id="3.40.50.150">
    <property type="entry name" value="Vaccinia Virus protein VP39"/>
    <property type="match status" value="1"/>
</dbReference>
<sequence length="134" mass="14785">MAHSRRNCEAIIDYLTRYDEVVEVGIGRRTDVANALVKRGVSVTATDVHPREVPDGVAFVVDDVVDPDLAVYADADAIYALNLPPELHRPALEVARRVDADFCFTTLGGDQPTIPVERKTIPGDTLYVARDRPR</sequence>
<dbReference type="SUPFAM" id="SSF53335">
    <property type="entry name" value="S-adenosyl-L-methionine-dependent methyltransferases"/>
    <property type="match status" value="1"/>
</dbReference>
<proteinExistence type="inferred from homology"/>
<protein>
    <recommendedName>
        <fullName evidence="2">UPF0146 protein ACFOZ7_16450</fullName>
    </recommendedName>
</protein>
<evidence type="ECO:0000256" key="2">
    <source>
        <dbReference type="HAMAP-Rule" id="MF_00341"/>
    </source>
</evidence>
<gene>
    <name evidence="3" type="ORF">ACFOZ7_16450</name>
</gene>
<dbReference type="AlphaFoldDB" id="A0ABD5P2R9"/>
<reference evidence="3 4" key="1">
    <citation type="journal article" date="2014" name="Int. J. Syst. Evol. Microbiol.">
        <title>Complete genome sequence of Corynebacterium casei LMG S-19264T (=DSM 44701T), isolated from a smear-ripened cheese.</title>
        <authorList>
            <consortium name="US DOE Joint Genome Institute (JGI-PGF)"/>
            <person name="Walter F."/>
            <person name="Albersmeier A."/>
            <person name="Kalinowski J."/>
            <person name="Ruckert C."/>
        </authorList>
    </citation>
    <scope>NUCLEOTIDE SEQUENCE [LARGE SCALE GENOMIC DNA]</scope>
    <source>
        <strain evidence="3 4">IBRC-M 10912</strain>
    </source>
</reference>
<accession>A0ABD5P2R9</accession>
<comment type="caution">
    <text evidence="3">The sequence shown here is derived from an EMBL/GenBank/DDBJ whole genome shotgun (WGS) entry which is preliminary data.</text>
</comment>